<sequence length="149" mass="16273">MLKFRTILITLPFLVIGLAVWGFGKSKPAGIESEGNTSVPAMDEQLNDEGEVQISVEPQGISADSSTWNFKVTMDTHSVELGDDLMKVSQLTVDDGGVFDPLVWEGDPIGGHHRSGVLKFPAVTPLPRTIELHIRGVGGVKERLFFWTL</sequence>
<comment type="caution">
    <text evidence="1">The sequence shown here is derived from an EMBL/GenBank/DDBJ whole genome shotgun (WGS) entry which is preliminary data.</text>
</comment>
<evidence type="ECO:0000313" key="1">
    <source>
        <dbReference type="EMBL" id="OGC61243.1"/>
    </source>
</evidence>
<dbReference type="STRING" id="1802628.A2890_01060"/>
<dbReference type="EMBL" id="MEVL01000016">
    <property type="protein sequence ID" value="OGC61243.1"/>
    <property type="molecule type" value="Genomic_DNA"/>
</dbReference>
<gene>
    <name evidence="1" type="ORF">A2890_01060</name>
</gene>
<dbReference type="Proteomes" id="UP000176967">
    <property type="component" value="Unassembled WGS sequence"/>
</dbReference>
<dbReference type="AlphaFoldDB" id="A0A1F4VWS0"/>
<name>A0A1F4VWS0_UNCKA</name>
<protein>
    <submittedName>
        <fullName evidence="1">Uncharacterized protein</fullName>
    </submittedName>
</protein>
<evidence type="ECO:0000313" key="2">
    <source>
        <dbReference type="Proteomes" id="UP000176967"/>
    </source>
</evidence>
<proteinExistence type="predicted"/>
<reference evidence="1 2" key="1">
    <citation type="journal article" date="2016" name="Nat. Commun.">
        <title>Thousands of microbial genomes shed light on interconnected biogeochemical processes in an aquifer system.</title>
        <authorList>
            <person name="Anantharaman K."/>
            <person name="Brown C.T."/>
            <person name="Hug L.A."/>
            <person name="Sharon I."/>
            <person name="Castelle C.J."/>
            <person name="Probst A.J."/>
            <person name="Thomas B.C."/>
            <person name="Singh A."/>
            <person name="Wilkins M.J."/>
            <person name="Karaoz U."/>
            <person name="Brodie E.L."/>
            <person name="Williams K.H."/>
            <person name="Hubbard S.S."/>
            <person name="Banfield J.F."/>
        </authorList>
    </citation>
    <scope>NUCLEOTIDE SEQUENCE [LARGE SCALE GENOMIC DNA]</scope>
</reference>
<organism evidence="1 2">
    <name type="scientific">candidate division WWE3 bacterium RIFCSPLOWO2_01_FULL_53_14</name>
    <dbReference type="NCBI Taxonomy" id="1802628"/>
    <lineage>
        <taxon>Bacteria</taxon>
        <taxon>Katanobacteria</taxon>
    </lineage>
</organism>
<accession>A0A1F4VWS0</accession>